<protein>
    <submittedName>
        <fullName evidence="1">Uncharacterized protein</fullName>
    </submittedName>
</protein>
<proteinExistence type="predicted"/>
<reference evidence="1" key="1">
    <citation type="submission" date="2014-09" db="EMBL/GenBank/DDBJ databases">
        <authorList>
            <person name="Magalhaes I.L.F."/>
            <person name="Oliveira U."/>
            <person name="Santos F.R."/>
            <person name="Vidigal T.H.D.A."/>
            <person name="Brescovit A.D."/>
            <person name="Santos A.J."/>
        </authorList>
    </citation>
    <scope>NUCLEOTIDE SEQUENCE</scope>
    <source>
        <tissue evidence="1">Shoot tissue taken approximately 20 cm above the soil surface</tissue>
    </source>
</reference>
<evidence type="ECO:0000313" key="1">
    <source>
        <dbReference type="EMBL" id="JAE35606.1"/>
    </source>
</evidence>
<organism evidence="1">
    <name type="scientific">Arundo donax</name>
    <name type="common">Giant reed</name>
    <name type="synonym">Donax arundinaceus</name>
    <dbReference type="NCBI Taxonomy" id="35708"/>
    <lineage>
        <taxon>Eukaryota</taxon>
        <taxon>Viridiplantae</taxon>
        <taxon>Streptophyta</taxon>
        <taxon>Embryophyta</taxon>
        <taxon>Tracheophyta</taxon>
        <taxon>Spermatophyta</taxon>
        <taxon>Magnoliopsida</taxon>
        <taxon>Liliopsida</taxon>
        <taxon>Poales</taxon>
        <taxon>Poaceae</taxon>
        <taxon>PACMAD clade</taxon>
        <taxon>Arundinoideae</taxon>
        <taxon>Arundineae</taxon>
        <taxon>Arundo</taxon>
    </lineage>
</organism>
<dbReference type="AlphaFoldDB" id="A0A0A9HL95"/>
<dbReference type="EMBL" id="GBRH01162290">
    <property type="protein sequence ID" value="JAE35606.1"/>
    <property type="molecule type" value="Transcribed_RNA"/>
</dbReference>
<reference evidence="1" key="2">
    <citation type="journal article" date="2015" name="Data Brief">
        <title>Shoot transcriptome of the giant reed, Arundo donax.</title>
        <authorList>
            <person name="Barrero R.A."/>
            <person name="Guerrero F.D."/>
            <person name="Moolhuijzen P."/>
            <person name="Goolsby J.A."/>
            <person name="Tidwell J."/>
            <person name="Bellgard S.E."/>
            <person name="Bellgard M.I."/>
        </authorList>
    </citation>
    <scope>NUCLEOTIDE SEQUENCE</scope>
    <source>
        <tissue evidence="1">Shoot tissue taken approximately 20 cm above the soil surface</tissue>
    </source>
</reference>
<sequence length="22" mass="2719">MFCDEDFLTCLVFTNHMPFNFF</sequence>
<accession>A0A0A9HL95</accession>
<name>A0A0A9HL95_ARUDO</name>